<dbReference type="GO" id="GO:0015293">
    <property type="term" value="F:symporter activity"/>
    <property type="evidence" value="ECO:0007669"/>
    <property type="project" value="InterPro"/>
</dbReference>
<evidence type="ECO:0000256" key="5">
    <source>
        <dbReference type="ARBA" id="ARBA00023136"/>
    </source>
</evidence>
<dbReference type="PANTHER" id="PTHR11958:SF63">
    <property type="entry name" value="AMINO ACID TRANSPORTER"/>
    <property type="match status" value="1"/>
</dbReference>
<keyword evidence="2" id="KW-0813">Transport</keyword>
<accession>A0A4V3GKP7</accession>
<evidence type="ECO:0000256" key="3">
    <source>
        <dbReference type="ARBA" id="ARBA00022692"/>
    </source>
</evidence>
<dbReference type="RefSeq" id="WP_133997075.1">
    <property type="nucleotide sequence ID" value="NZ_SODV01000002.1"/>
</dbReference>
<protein>
    <submittedName>
        <fullName evidence="7">Na+/H+-dicarboxylate symporter</fullName>
    </submittedName>
</protein>
<evidence type="ECO:0000256" key="4">
    <source>
        <dbReference type="ARBA" id="ARBA00022989"/>
    </source>
</evidence>
<dbReference type="OrthoDB" id="9768885at2"/>
<feature type="transmembrane region" description="Helical" evidence="6">
    <location>
        <begin position="195"/>
        <end position="217"/>
    </location>
</feature>
<organism evidence="7 8">
    <name type="scientific">Dinghuibacter silviterrae</name>
    <dbReference type="NCBI Taxonomy" id="1539049"/>
    <lineage>
        <taxon>Bacteria</taxon>
        <taxon>Pseudomonadati</taxon>
        <taxon>Bacteroidota</taxon>
        <taxon>Chitinophagia</taxon>
        <taxon>Chitinophagales</taxon>
        <taxon>Chitinophagaceae</taxon>
        <taxon>Dinghuibacter</taxon>
    </lineage>
</organism>
<sequence>MTRFWSHYGSMLSLLGGILAGCILGLVFGKRILFLEAAGNIFLNLLFTVVVPLVFFAIASAIAGVESSAHIGKVARMTVVVLVGTVIVSALVTVVALWCWPLHPVSVTTTSAVHVTGGPGAAPAAQAAPADTRSAGDVLTQLFTVQEFFSLFSRKSMLALIILAVGTGFATQRAREKGKPFRAFLTSGNEVMQQLLALVMYTAPFGLGAYFACQVANWGGGVLGAYGQAIALLSGVSIFYYIFFFSLYALLAGGKWALKTYWRNNIIPSATALGTSSSIAAIPANLEAAGKMRIPPLIANLVIPIGGPLHKEGSAICEVVKMYLLFALFHPAISPLYGFLLAIGLAWLVSIVEGGIPNGGYIGEVLTLSVLTLPPEALPPIILLGTVTDPISTVVNATGDTASAMLIARLTRGRRWMDDTPNSENGQNVV</sequence>
<dbReference type="InterPro" id="IPR001991">
    <property type="entry name" value="Na-dicarboxylate_symporter"/>
</dbReference>
<evidence type="ECO:0000256" key="1">
    <source>
        <dbReference type="ARBA" id="ARBA00004141"/>
    </source>
</evidence>
<keyword evidence="3 6" id="KW-0812">Transmembrane</keyword>
<dbReference type="EMBL" id="SODV01000002">
    <property type="protein sequence ID" value="TDW96512.1"/>
    <property type="molecule type" value="Genomic_DNA"/>
</dbReference>
<feature type="transmembrane region" description="Helical" evidence="6">
    <location>
        <begin position="229"/>
        <end position="251"/>
    </location>
</feature>
<evidence type="ECO:0000256" key="6">
    <source>
        <dbReference type="SAM" id="Phobius"/>
    </source>
</evidence>
<keyword evidence="5 6" id="KW-0472">Membrane</keyword>
<reference evidence="7 8" key="1">
    <citation type="submission" date="2019-03" db="EMBL/GenBank/DDBJ databases">
        <title>Genomic Encyclopedia of Type Strains, Phase IV (KMG-IV): sequencing the most valuable type-strain genomes for metagenomic binning, comparative biology and taxonomic classification.</title>
        <authorList>
            <person name="Goeker M."/>
        </authorList>
    </citation>
    <scope>NUCLEOTIDE SEQUENCE [LARGE SCALE GENOMIC DNA]</scope>
    <source>
        <strain evidence="7 8">DSM 100059</strain>
    </source>
</reference>
<name>A0A4V3GKP7_9BACT</name>
<dbReference type="Proteomes" id="UP000294498">
    <property type="component" value="Unassembled WGS sequence"/>
</dbReference>
<dbReference type="GO" id="GO:0016020">
    <property type="term" value="C:membrane"/>
    <property type="evidence" value="ECO:0007669"/>
    <property type="project" value="UniProtKB-SubCell"/>
</dbReference>
<comment type="subcellular location">
    <subcellularLocation>
        <location evidence="1">Membrane</location>
        <topology evidence="1">Multi-pass membrane protein</topology>
    </subcellularLocation>
</comment>
<dbReference type="Gene3D" id="1.10.3860.10">
    <property type="entry name" value="Sodium:dicarboxylate symporter"/>
    <property type="match status" value="1"/>
</dbReference>
<dbReference type="Pfam" id="PF00375">
    <property type="entry name" value="SDF"/>
    <property type="match status" value="1"/>
</dbReference>
<gene>
    <name evidence="7" type="ORF">EDB95_4343</name>
</gene>
<dbReference type="AlphaFoldDB" id="A0A4V3GKP7"/>
<dbReference type="InterPro" id="IPR050746">
    <property type="entry name" value="DAACS"/>
</dbReference>
<proteinExistence type="predicted"/>
<comment type="caution">
    <text evidence="7">The sequence shown here is derived from an EMBL/GenBank/DDBJ whole genome shotgun (WGS) entry which is preliminary data.</text>
</comment>
<evidence type="ECO:0000313" key="8">
    <source>
        <dbReference type="Proteomes" id="UP000294498"/>
    </source>
</evidence>
<keyword evidence="8" id="KW-1185">Reference proteome</keyword>
<dbReference type="PANTHER" id="PTHR11958">
    <property type="entry name" value="SODIUM/DICARBOXYLATE SYMPORTER-RELATED"/>
    <property type="match status" value="1"/>
</dbReference>
<keyword evidence="4 6" id="KW-1133">Transmembrane helix</keyword>
<dbReference type="PROSITE" id="PS51257">
    <property type="entry name" value="PROKAR_LIPOPROTEIN"/>
    <property type="match status" value="1"/>
</dbReference>
<feature type="transmembrane region" description="Helical" evidence="6">
    <location>
        <begin position="323"/>
        <end position="349"/>
    </location>
</feature>
<evidence type="ECO:0000256" key="2">
    <source>
        <dbReference type="ARBA" id="ARBA00022448"/>
    </source>
</evidence>
<feature type="transmembrane region" description="Helical" evidence="6">
    <location>
        <begin position="77"/>
        <end position="98"/>
    </location>
</feature>
<evidence type="ECO:0000313" key="7">
    <source>
        <dbReference type="EMBL" id="TDW96512.1"/>
    </source>
</evidence>
<dbReference type="PRINTS" id="PR00173">
    <property type="entry name" value="EDTRNSPORT"/>
</dbReference>
<feature type="transmembrane region" description="Helical" evidence="6">
    <location>
        <begin position="45"/>
        <end position="65"/>
    </location>
</feature>
<dbReference type="InterPro" id="IPR036458">
    <property type="entry name" value="Na:dicarbo_symporter_sf"/>
</dbReference>
<dbReference type="SUPFAM" id="SSF118215">
    <property type="entry name" value="Proton glutamate symport protein"/>
    <property type="match status" value="1"/>
</dbReference>